<comment type="caution">
    <text evidence="2">The sequence shown here is derived from an EMBL/GenBank/DDBJ whole genome shotgun (WGS) entry which is preliminary data.</text>
</comment>
<proteinExistence type="predicted"/>
<sequence length="103" mass="11404">MLPLLDYGVVQLLSRYSVTNLSKIERQYKMALKSAAQLPKRISTEALWAMADIEACTVPAPLCPRVFSAFETMSDNGVARGRRWGRPAPGATHLEVTPEITRS</sequence>
<reference evidence="2 3" key="1">
    <citation type="journal article" date="2019" name="Commun. Biol.">
        <title>The bagworm genome reveals a unique fibroin gene that provides high tensile strength.</title>
        <authorList>
            <person name="Kono N."/>
            <person name="Nakamura H."/>
            <person name="Ohtoshi R."/>
            <person name="Tomita M."/>
            <person name="Numata K."/>
            <person name="Arakawa K."/>
        </authorList>
    </citation>
    <scope>NUCLEOTIDE SEQUENCE [LARGE SCALE GENOMIC DNA]</scope>
</reference>
<protein>
    <submittedName>
        <fullName evidence="2">Uncharacterized protein</fullName>
    </submittedName>
</protein>
<name>A0A4C1XN50_EUMVA</name>
<gene>
    <name evidence="2" type="ORF">EVAR_89606_1</name>
</gene>
<dbReference type="AlphaFoldDB" id="A0A4C1XN50"/>
<dbReference type="EMBL" id="BGZK01000901">
    <property type="protein sequence ID" value="GBP64560.1"/>
    <property type="molecule type" value="Genomic_DNA"/>
</dbReference>
<accession>A0A4C1XN50</accession>
<organism evidence="2 3">
    <name type="scientific">Eumeta variegata</name>
    <name type="common">Bagworm moth</name>
    <name type="synonym">Eumeta japonica</name>
    <dbReference type="NCBI Taxonomy" id="151549"/>
    <lineage>
        <taxon>Eukaryota</taxon>
        <taxon>Metazoa</taxon>
        <taxon>Ecdysozoa</taxon>
        <taxon>Arthropoda</taxon>
        <taxon>Hexapoda</taxon>
        <taxon>Insecta</taxon>
        <taxon>Pterygota</taxon>
        <taxon>Neoptera</taxon>
        <taxon>Endopterygota</taxon>
        <taxon>Lepidoptera</taxon>
        <taxon>Glossata</taxon>
        <taxon>Ditrysia</taxon>
        <taxon>Tineoidea</taxon>
        <taxon>Psychidae</taxon>
        <taxon>Oiketicinae</taxon>
        <taxon>Eumeta</taxon>
    </lineage>
</organism>
<feature type="region of interest" description="Disordered" evidence="1">
    <location>
        <begin position="81"/>
        <end position="103"/>
    </location>
</feature>
<evidence type="ECO:0000256" key="1">
    <source>
        <dbReference type="SAM" id="MobiDB-lite"/>
    </source>
</evidence>
<evidence type="ECO:0000313" key="2">
    <source>
        <dbReference type="EMBL" id="GBP64560.1"/>
    </source>
</evidence>
<dbReference type="OrthoDB" id="7429635at2759"/>
<evidence type="ECO:0000313" key="3">
    <source>
        <dbReference type="Proteomes" id="UP000299102"/>
    </source>
</evidence>
<dbReference type="Proteomes" id="UP000299102">
    <property type="component" value="Unassembled WGS sequence"/>
</dbReference>
<keyword evidence="3" id="KW-1185">Reference proteome</keyword>